<dbReference type="RefSeq" id="WP_184404249.1">
    <property type="nucleotide sequence ID" value="NZ_JACHHJ010000003.1"/>
</dbReference>
<accession>A0A841PMW2</accession>
<protein>
    <submittedName>
        <fullName evidence="1">Uncharacterized protein</fullName>
    </submittedName>
</protein>
<name>A0A841PMW2_9BACL</name>
<comment type="caution">
    <text evidence="1">The sequence shown here is derived from an EMBL/GenBank/DDBJ whole genome shotgun (WGS) entry which is preliminary data.</text>
</comment>
<evidence type="ECO:0000313" key="2">
    <source>
        <dbReference type="Proteomes" id="UP000568839"/>
    </source>
</evidence>
<reference evidence="1 2" key="1">
    <citation type="submission" date="2020-08" db="EMBL/GenBank/DDBJ databases">
        <title>Genomic Encyclopedia of Type Strains, Phase IV (KMG-IV): sequencing the most valuable type-strain genomes for metagenomic binning, comparative biology and taxonomic classification.</title>
        <authorList>
            <person name="Goeker M."/>
        </authorList>
    </citation>
    <scope>NUCLEOTIDE SEQUENCE [LARGE SCALE GENOMIC DNA]</scope>
    <source>
        <strain evidence="1 2">DSM 21769</strain>
    </source>
</reference>
<proteinExistence type="predicted"/>
<dbReference type="EMBL" id="JACHHJ010000003">
    <property type="protein sequence ID" value="MBB6450187.1"/>
    <property type="molecule type" value="Genomic_DNA"/>
</dbReference>
<dbReference type="Proteomes" id="UP000568839">
    <property type="component" value="Unassembled WGS sequence"/>
</dbReference>
<evidence type="ECO:0000313" key="1">
    <source>
        <dbReference type="EMBL" id="MBB6450187.1"/>
    </source>
</evidence>
<organism evidence="1 2">
    <name type="scientific">Geomicrobium halophilum</name>
    <dbReference type="NCBI Taxonomy" id="549000"/>
    <lineage>
        <taxon>Bacteria</taxon>
        <taxon>Bacillati</taxon>
        <taxon>Bacillota</taxon>
        <taxon>Bacilli</taxon>
        <taxon>Bacillales</taxon>
        <taxon>Geomicrobium</taxon>
    </lineage>
</organism>
<sequence>MSLLKIAGVVLLSITVPLLAFPSDIVQAESSTTVLEPQSIHADVFDNEDDLIETIKGIQSWTHHLLSDKGWGDVDSTTGAKIVEDLHAYYTKDLALDIYNQFYRPHLVEYEDYSDWLEVDSLMYRDIDHLDIDVKEDYVEVIMDTSSVEDGAGNRAHFEEIFSFVYDSERDVYLIAKMNSKQTY</sequence>
<dbReference type="AlphaFoldDB" id="A0A841PMW2"/>
<gene>
    <name evidence="1" type="ORF">HNR44_002170</name>
</gene>
<keyword evidence="2" id="KW-1185">Reference proteome</keyword>